<accession>A0A8X6FG08</accession>
<dbReference type="AlphaFoldDB" id="A0A8X6FG08"/>
<dbReference type="InterPro" id="IPR035979">
    <property type="entry name" value="RBD_domain_sf"/>
</dbReference>
<evidence type="ECO:0000256" key="1">
    <source>
        <dbReference type="ARBA" id="ARBA00022884"/>
    </source>
</evidence>
<comment type="caution">
    <text evidence="5">The sequence shown here is derived from an EMBL/GenBank/DDBJ whole genome shotgun (WGS) entry which is preliminary data.</text>
</comment>
<feature type="compositionally biased region" description="Basic residues" evidence="3">
    <location>
        <begin position="330"/>
        <end position="339"/>
    </location>
</feature>
<dbReference type="Pfam" id="PF00076">
    <property type="entry name" value="RRM_1"/>
    <property type="match status" value="1"/>
</dbReference>
<dbReference type="InterPro" id="IPR000504">
    <property type="entry name" value="RRM_dom"/>
</dbReference>
<keyword evidence="6" id="KW-1185">Reference proteome</keyword>
<sequence length="350" mass="40985">MLPLHKADTNQFKSSVLPNIEGHEEYAELLNKLKNFSGPKISYTECRVNFNNKISFSKKPSSKNDWHCHREYHQLAFNEISGIIEEDDCADARNISDHESLEEKTPSGGGSPPHQIKEERSLSRSRSRSHSLHKHRSYSRSRSHSRSRRYRHHSKSRSHSPRHRRYSRSGSRSPRETYDDDYGTSRGHSSRYNHSPMSSRRRHMGNRDNPEPSRCLGVFGLSLYTQERELQEMFGRYGPIEDIQVIYDAQSGRSRGFAFVYFEDTKDAKTAKDRCNGKELDGRTIRVDFSITKRAHTPTPGIYMGRPTYPKFASHRDRSYRNHSPSPYYNRHRYSRSRSHSYSPHKYGYY</sequence>
<reference evidence="5" key="1">
    <citation type="submission" date="2020-07" db="EMBL/GenBank/DDBJ databases">
        <title>Multicomponent nature underlies the extraordinary mechanical properties of spider dragline silk.</title>
        <authorList>
            <person name="Kono N."/>
            <person name="Nakamura H."/>
            <person name="Mori M."/>
            <person name="Yoshida Y."/>
            <person name="Ohtoshi R."/>
            <person name="Malay A.D."/>
            <person name="Moran D.A.P."/>
            <person name="Tomita M."/>
            <person name="Numata K."/>
            <person name="Arakawa K."/>
        </authorList>
    </citation>
    <scope>NUCLEOTIDE SEQUENCE</scope>
</reference>
<evidence type="ECO:0000313" key="6">
    <source>
        <dbReference type="Proteomes" id="UP000887116"/>
    </source>
</evidence>
<evidence type="ECO:0000256" key="2">
    <source>
        <dbReference type="PROSITE-ProRule" id="PRU00176"/>
    </source>
</evidence>
<evidence type="ECO:0000313" key="5">
    <source>
        <dbReference type="EMBL" id="GFQ78521.1"/>
    </source>
</evidence>
<dbReference type="EMBL" id="BMAO01021925">
    <property type="protein sequence ID" value="GFQ78521.1"/>
    <property type="molecule type" value="Genomic_DNA"/>
</dbReference>
<dbReference type="InterPro" id="IPR050441">
    <property type="entry name" value="RBM"/>
</dbReference>
<dbReference type="SUPFAM" id="SSF54928">
    <property type="entry name" value="RNA-binding domain, RBD"/>
    <property type="match status" value="1"/>
</dbReference>
<dbReference type="Proteomes" id="UP000887116">
    <property type="component" value="Unassembled WGS sequence"/>
</dbReference>
<dbReference type="Gene3D" id="3.30.70.330">
    <property type="match status" value="1"/>
</dbReference>
<feature type="compositionally biased region" description="Polar residues" evidence="3">
    <location>
        <begin position="186"/>
        <end position="198"/>
    </location>
</feature>
<organism evidence="5 6">
    <name type="scientific">Trichonephila clavata</name>
    <name type="common">Joro spider</name>
    <name type="synonym">Nephila clavata</name>
    <dbReference type="NCBI Taxonomy" id="2740835"/>
    <lineage>
        <taxon>Eukaryota</taxon>
        <taxon>Metazoa</taxon>
        <taxon>Ecdysozoa</taxon>
        <taxon>Arthropoda</taxon>
        <taxon>Chelicerata</taxon>
        <taxon>Arachnida</taxon>
        <taxon>Araneae</taxon>
        <taxon>Araneomorphae</taxon>
        <taxon>Entelegynae</taxon>
        <taxon>Araneoidea</taxon>
        <taxon>Nephilidae</taxon>
        <taxon>Trichonephila</taxon>
    </lineage>
</organism>
<dbReference type="CDD" id="cd12363">
    <property type="entry name" value="RRM_TRA2"/>
    <property type="match status" value="1"/>
</dbReference>
<feature type="region of interest" description="Disordered" evidence="3">
    <location>
        <begin position="314"/>
        <end position="350"/>
    </location>
</feature>
<protein>
    <recommendedName>
        <fullName evidence="4">RRM domain-containing protein</fullName>
    </recommendedName>
</protein>
<keyword evidence="1 2" id="KW-0694">RNA-binding</keyword>
<dbReference type="InterPro" id="IPR012677">
    <property type="entry name" value="Nucleotide-bd_a/b_plait_sf"/>
</dbReference>
<feature type="domain" description="RRM" evidence="4">
    <location>
        <begin position="214"/>
        <end position="292"/>
    </location>
</feature>
<proteinExistence type="predicted"/>
<dbReference type="OrthoDB" id="439808at2759"/>
<feature type="compositionally biased region" description="Basic residues" evidence="3">
    <location>
        <begin position="123"/>
        <end position="167"/>
    </location>
</feature>
<dbReference type="PROSITE" id="PS50102">
    <property type="entry name" value="RRM"/>
    <property type="match status" value="1"/>
</dbReference>
<feature type="compositionally biased region" description="Low complexity" evidence="3">
    <location>
        <begin position="340"/>
        <end position="350"/>
    </location>
</feature>
<dbReference type="PANTHER" id="PTHR48034">
    <property type="entry name" value="TRANSFORMER-2 SEX-DETERMINING PROTEIN-RELATED"/>
    <property type="match status" value="1"/>
</dbReference>
<dbReference type="SMART" id="SM00360">
    <property type="entry name" value="RRM"/>
    <property type="match status" value="1"/>
</dbReference>
<gene>
    <name evidence="5" type="primary">TRA2B</name>
    <name evidence="5" type="ORF">TNCT_584601</name>
</gene>
<dbReference type="GO" id="GO:0003723">
    <property type="term" value="F:RNA binding"/>
    <property type="evidence" value="ECO:0007669"/>
    <property type="project" value="UniProtKB-UniRule"/>
</dbReference>
<evidence type="ECO:0000256" key="3">
    <source>
        <dbReference type="SAM" id="MobiDB-lite"/>
    </source>
</evidence>
<feature type="region of interest" description="Disordered" evidence="3">
    <location>
        <begin position="99"/>
        <end position="212"/>
    </location>
</feature>
<name>A0A8X6FG08_TRICU</name>
<evidence type="ECO:0000259" key="4">
    <source>
        <dbReference type="PROSITE" id="PS50102"/>
    </source>
</evidence>